<sequence>MVTDSQKHILELDTSRILKARSIQRNRLGFFQVPSLNLNASSYVDLIDRQDKIPEPSISKLISKEDIQMFMAQEEGDLPLLLLTCHTQAVERAVKTITEASAKLNKKKI</sequence>
<evidence type="ECO:0000313" key="1">
    <source>
        <dbReference type="EMBL" id="CAH1109767.1"/>
    </source>
</evidence>
<protein>
    <submittedName>
        <fullName evidence="1">Uncharacterized protein</fullName>
    </submittedName>
</protein>
<dbReference type="AlphaFoldDB" id="A0A9P0CUP6"/>
<accession>A0A9P0CUP6</accession>
<evidence type="ECO:0000313" key="2">
    <source>
        <dbReference type="Proteomes" id="UP001153636"/>
    </source>
</evidence>
<gene>
    <name evidence="1" type="ORF">PSYICH_LOCUS10610</name>
</gene>
<dbReference type="EMBL" id="OV651816">
    <property type="protein sequence ID" value="CAH1109767.1"/>
    <property type="molecule type" value="Genomic_DNA"/>
</dbReference>
<reference evidence="1" key="1">
    <citation type="submission" date="2022-01" db="EMBL/GenBank/DDBJ databases">
        <authorList>
            <person name="King R."/>
        </authorList>
    </citation>
    <scope>NUCLEOTIDE SEQUENCE</scope>
</reference>
<name>A0A9P0CUP6_9CUCU</name>
<dbReference type="OrthoDB" id="6771835at2759"/>
<dbReference type="PANTHER" id="PTHR46409:SF1">
    <property type="entry name" value="HTH PSQ-TYPE DOMAIN-CONTAINING PROTEIN"/>
    <property type="match status" value="1"/>
</dbReference>
<proteinExistence type="predicted"/>
<dbReference type="Proteomes" id="UP001153636">
    <property type="component" value="Chromosome 4"/>
</dbReference>
<organism evidence="1 2">
    <name type="scientific">Psylliodes chrysocephalus</name>
    <dbReference type="NCBI Taxonomy" id="3402493"/>
    <lineage>
        <taxon>Eukaryota</taxon>
        <taxon>Metazoa</taxon>
        <taxon>Ecdysozoa</taxon>
        <taxon>Arthropoda</taxon>
        <taxon>Hexapoda</taxon>
        <taxon>Insecta</taxon>
        <taxon>Pterygota</taxon>
        <taxon>Neoptera</taxon>
        <taxon>Endopterygota</taxon>
        <taxon>Coleoptera</taxon>
        <taxon>Polyphaga</taxon>
        <taxon>Cucujiformia</taxon>
        <taxon>Chrysomeloidea</taxon>
        <taxon>Chrysomelidae</taxon>
        <taxon>Galerucinae</taxon>
        <taxon>Alticini</taxon>
        <taxon>Psylliodes</taxon>
    </lineage>
</organism>
<keyword evidence="2" id="KW-1185">Reference proteome</keyword>
<dbReference type="PANTHER" id="PTHR46409">
    <property type="entry name" value="HTH PSQ-TYPE DOMAIN-CONTAINING PROTEIN"/>
    <property type="match status" value="1"/>
</dbReference>